<accession>A0AAP0CKZ4</accession>
<evidence type="ECO:0000313" key="8">
    <source>
        <dbReference type="Proteomes" id="UP001408789"/>
    </source>
</evidence>
<dbReference type="CDD" id="cd01960">
    <property type="entry name" value="nsLTP1"/>
    <property type="match status" value="1"/>
</dbReference>
<dbReference type="InterPro" id="IPR016140">
    <property type="entry name" value="Bifunc_inhib/LTP/seed_store"/>
</dbReference>
<gene>
    <name evidence="7" type="ORF">SSX86_022684</name>
</gene>
<dbReference type="SMART" id="SM00499">
    <property type="entry name" value="AAI"/>
    <property type="match status" value="1"/>
</dbReference>
<keyword evidence="8" id="KW-1185">Reference proteome</keyword>
<reference evidence="7 8" key="1">
    <citation type="submission" date="2024-04" db="EMBL/GenBank/DDBJ databases">
        <title>The reference genome of an endangered Asteraceae, Deinandra increscens subsp. villosa, native to the Central Coast of California.</title>
        <authorList>
            <person name="Guilliams M."/>
            <person name="Hasenstab-Lehman K."/>
            <person name="Meyer R."/>
            <person name="Mcevoy S."/>
        </authorList>
    </citation>
    <scope>NUCLEOTIDE SEQUENCE [LARGE SCALE GENOMIC DNA]</scope>
    <source>
        <tissue evidence="7">Leaf</tissue>
    </source>
</reference>
<sequence>MFCSYIHPTFTCFGFHIQGICFHINSHQFTLLAMTTTFTKVSFMMVLLVVFLTSTAPEAKTVTCGQVVGAIAPCLGYLRNGGNPPPVCCNGMKVMRKRANTTADRRAICNCLKSASSSYRGVNGNYAASLPGKCGINLPYKLSPSTDCNKYDYD</sequence>
<dbReference type="Proteomes" id="UP001408789">
    <property type="component" value="Unassembled WGS sequence"/>
</dbReference>
<dbReference type="Pfam" id="PF00234">
    <property type="entry name" value="Tryp_alpha_amyl"/>
    <property type="match status" value="1"/>
</dbReference>
<dbReference type="InterPro" id="IPR000528">
    <property type="entry name" value="Plant_nsLTP"/>
</dbReference>
<keyword evidence="2 4" id="KW-0813">Transport</keyword>
<proteinExistence type="inferred from homology"/>
<dbReference type="EMBL" id="JBCNJP010000023">
    <property type="protein sequence ID" value="KAK9057846.1"/>
    <property type="molecule type" value="Genomic_DNA"/>
</dbReference>
<comment type="caution">
    <text evidence="7">The sequence shown here is derived from an EMBL/GenBank/DDBJ whole genome shotgun (WGS) entry which is preliminary data.</text>
</comment>
<protein>
    <recommendedName>
        <fullName evidence="4">Non-specific lipid-transfer protein</fullName>
    </recommendedName>
</protein>
<dbReference type="InterPro" id="IPR036312">
    <property type="entry name" value="Bifun_inhib/LTP/seed_sf"/>
</dbReference>
<keyword evidence="5" id="KW-1133">Transmembrane helix</keyword>
<evidence type="ECO:0000256" key="5">
    <source>
        <dbReference type="SAM" id="Phobius"/>
    </source>
</evidence>
<comment type="function">
    <text evidence="4">Plant non-specific lipid-transfer proteins transfer phospholipids as well as galactolipids across membranes. May play a role in wax or cutin deposition in the cell walls of expanding epidermal cells and certain secretory tissues.</text>
</comment>
<comment type="similarity">
    <text evidence="1 4">Belongs to the plant LTP family.</text>
</comment>
<dbReference type="GO" id="GO:0006869">
    <property type="term" value="P:lipid transport"/>
    <property type="evidence" value="ECO:0007669"/>
    <property type="project" value="InterPro"/>
</dbReference>
<evidence type="ECO:0000256" key="2">
    <source>
        <dbReference type="ARBA" id="ARBA00022448"/>
    </source>
</evidence>
<evidence type="ECO:0000313" key="7">
    <source>
        <dbReference type="EMBL" id="KAK9057846.1"/>
    </source>
</evidence>
<keyword evidence="3 4" id="KW-0446">Lipid-binding</keyword>
<evidence type="ECO:0000256" key="3">
    <source>
        <dbReference type="ARBA" id="ARBA00023121"/>
    </source>
</evidence>
<feature type="domain" description="Bifunctional inhibitor/plant lipid transfer protein/seed storage helical" evidence="6">
    <location>
        <begin position="64"/>
        <end position="148"/>
    </location>
</feature>
<evidence type="ECO:0000256" key="1">
    <source>
        <dbReference type="ARBA" id="ARBA00009748"/>
    </source>
</evidence>
<dbReference type="Gene3D" id="1.10.110.10">
    <property type="entry name" value="Plant lipid-transfer and hydrophobic proteins"/>
    <property type="match status" value="1"/>
</dbReference>
<dbReference type="GO" id="GO:0008289">
    <property type="term" value="F:lipid binding"/>
    <property type="evidence" value="ECO:0007669"/>
    <property type="project" value="UniProtKB-KW"/>
</dbReference>
<dbReference type="PRINTS" id="PR00382">
    <property type="entry name" value="LIPIDTRNSFER"/>
</dbReference>
<keyword evidence="5" id="KW-0812">Transmembrane</keyword>
<dbReference type="PANTHER" id="PTHR33076">
    <property type="entry name" value="NON-SPECIFIC LIPID-TRANSFER PROTEIN 2-RELATED"/>
    <property type="match status" value="1"/>
</dbReference>
<feature type="transmembrane region" description="Helical" evidence="5">
    <location>
        <begin position="31"/>
        <end position="52"/>
    </location>
</feature>
<evidence type="ECO:0000259" key="6">
    <source>
        <dbReference type="SMART" id="SM00499"/>
    </source>
</evidence>
<name>A0AAP0CKZ4_9ASTR</name>
<evidence type="ECO:0000256" key="4">
    <source>
        <dbReference type="RuleBase" id="RU000628"/>
    </source>
</evidence>
<organism evidence="7 8">
    <name type="scientific">Deinandra increscens subsp. villosa</name>
    <dbReference type="NCBI Taxonomy" id="3103831"/>
    <lineage>
        <taxon>Eukaryota</taxon>
        <taxon>Viridiplantae</taxon>
        <taxon>Streptophyta</taxon>
        <taxon>Embryophyta</taxon>
        <taxon>Tracheophyta</taxon>
        <taxon>Spermatophyta</taxon>
        <taxon>Magnoliopsida</taxon>
        <taxon>eudicotyledons</taxon>
        <taxon>Gunneridae</taxon>
        <taxon>Pentapetalae</taxon>
        <taxon>asterids</taxon>
        <taxon>campanulids</taxon>
        <taxon>Asterales</taxon>
        <taxon>Asteraceae</taxon>
        <taxon>Asteroideae</taxon>
        <taxon>Heliantheae alliance</taxon>
        <taxon>Madieae</taxon>
        <taxon>Madiinae</taxon>
        <taxon>Deinandra</taxon>
    </lineage>
</organism>
<dbReference type="SUPFAM" id="SSF47699">
    <property type="entry name" value="Bifunctional inhibitor/lipid-transfer protein/seed storage 2S albumin"/>
    <property type="match status" value="1"/>
</dbReference>
<dbReference type="AlphaFoldDB" id="A0AAP0CKZ4"/>
<keyword evidence="5" id="KW-0472">Membrane</keyword>